<dbReference type="Pfam" id="PF04945">
    <property type="entry name" value="YHS"/>
    <property type="match status" value="1"/>
</dbReference>
<feature type="signal peptide" evidence="1">
    <location>
        <begin position="1"/>
        <end position="18"/>
    </location>
</feature>
<evidence type="ECO:0000256" key="1">
    <source>
        <dbReference type="SAM" id="SignalP"/>
    </source>
</evidence>
<keyword evidence="1" id="KW-0732">Signal</keyword>
<protein>
    <recommendedName>
        <fullName evidence="2">YHS domain-containing protein</fullName>
    </recommendedName>
</protein>
<gene>
    <name evidence="3" type="ORF">DKG77_13490</name>
</gene>
<dbReference type="Proteomes" id="UP000245762">
    <property type="component" value="Unassembled WGS sequence"/>
</dbReference>
<dbReference type="OrthoDB" id="344729at2"/>
<feature type="domain" description="YHS" evidence="2">
    <location>
        <begin position="37"/>
        <end position="81"/>
    </location>
</feature>
<dbReference type="AlphaFoldDB" id="A0A316KUB6"/>
<comment type="caution">
    <text evidence="3">The sequence shown here is derived from an EMBL/GenBank/DDBJ whole genome shotgun (WGS) entry which is preliminary data.</text>
</comment>
<dbReference type="RefSeq" id="WP_109663961.1">
    <property type="nucleotide sequence ID" value="NZ_QGEG01000003.1"/>
</dbReference>
<proteinExistence type="predicted"/>
<accession>A0A316KUB6</accession>
<name>A0A316KUB6_9FLAO</name>
<organism evidence="3 4">
    <name type="scientific">Flagellimonas aquimarina</name>
    <dbReference type="NCBI Taxonomy" id="2201895"/>
    <lineage>
        <taxon>Bacteria</taxon>
        <taxon>Pseudomonadati</taxon>
        <taxon>Bacteroidota</taxon>
        <taxon>Flavobacteriia</taxon>
        <taxon>Flavobacteriales</taxon>
        <taxon>Flavobacteriaceae</taxon>
        <taxon>Flagellimonas</taxon>
    </lineage>
</organism>
<keyword evidence="4" id="KW-1185">Reference proteome</keyword>
<evidence type="ECO:0000313" key="4">
    <source>
        <dbReference type="Proteomes" id="UP000245762"/>
    </source>
</evidence>
<dbReference type="InterPro" id="IPR007029">
    <property type="entry name" value="YHS_dom"/>
</dbReference>
<dbReference type="EMBL" id="QGEG01000003">
    <property type="protein sequence ID" value="PWL37782.1"/>
    <property type="molecule type" value="Genomic_DNA"/>
</dbReference>
<sequence>MKKIIIALFLMASTITFAQSIDNNTKKGFAANGYDVVAYFDGTAIEGKKELSTDHDGIKYKFSSEENLDSFKSNPTKFVPQYGGYCAYAVAVSGKKVSINPETFEIREGKLYLFYNSGKTNTLDLWTKESPEKLQAKADENWKKIRNK</sequence>
<evidence type="ECO:0000313" key="3">
    <source>
        <dbReference type="EMBL" id="PWL37782.1"/>
    </source>
</evidence>
<reference evidence="3 4" key="1">
    <citation type="submission" date="2018-05" db="EMBL/GenBank/DDBJ databases">
        <title>Complete genome sequence of Flagellimonas aquimarina ECD12 isolated from seaweed Ecklonia cava.</title>
        <authorList>
            <person name="Choi S."/>
            <person name="Seong C."/>
        </authorList>
    </citation>
    <scope>NUCLEOTIDE SEQUENCE [LARGE SCALE GENOMIC DNA]</scope>
    <source>
        <strain evidence="3 4">ECD12</strain>
    </source>
</reference>
<feature type="chain" id="PRO_5016382556" description="YHS domain-containing protein" evidence="1">
    <location>
        <begin position="19"/>
        <end position="148"/>
    </location>
</feature>
<evidence type="ECO:0000259" key="2">
    <source>
        <dbReference type="Pfam" id="PF04945"/>
    </source>
</evidence>
<dbReference type="NCBIfam" id="NF041384">
    <property type="entry name" value="YHS_seleno_dom"/>
    <property type="match status" value="1"/>
</dbReference>